<gene>
    <name evidence="3" type="ORF">CR201_G0033851</name>
</gene>
<feature type="region of interest" description="Disordered" evidence="1">
    <location>
        <begin position="49"/>
        <end position="75"/>
    </location>
</feature>
<evidence type="ECO:0000256" key="2">
    <source>
        <dbReference type="SAM" id="Phobius"/>
    </source>
</evidence>
<organism evidence="3">
    <name type="scientific">Pongo abelii</name>
    <name type="common">Sumatran orangutan</name>
    <name type="synonym">Pongo pygmaeus abelii</name>
    <dbReference type="NCBI Taxonomy" id="9601"/>
    <lineage>
        <taxon>Eukaryota</taxon>
        <taxon>Metazoa</taxon>
        <taxon>Chordata</taxon>
        <taxon>Craniata</taxon>
        <taxon>Vertebrata</taxon>
        <taxon>Euteleostomi</taxon>
        <taxon>Mammalia</taxon>
        <taxon>Eutheria</taxon>
        <taxon>Euarchontoglires</taxon>
        <taxon>Primates</taxon>
        <taxon>Haplorrhini</taxon>
        <taxon>Catarrhini</taxon>
        <taxon>Hominidae</taxon>
        <taxon>Pongo</taxon>
    </lineage>
</organism>
<feature type="non-terminal residue" evidence="3">
    <location>
        <position position="1"/>
    </location>
</feature>
<reference evidence="3" key="1">
    <citation type="submission" date="2017-12" db="EMBL/GenBank/DDBJ databases">
        <title>High-resolution comparative analysis of great ape genomes.</title>
        <authorList>
            <person name="Pollen A."/>
            <person name="Hastie A."/>
            <person name="Hormozdiari F."/>
            <person name="Dougherty M."/>
            <person name="Liu R."/>
            <person name="Chaisson M."/>
            <person name="Hoppe E."/>
            <person name="Hill C."/>
            <person name="Pang A."/>
            <person name="Hillier L."/>
            <person name="Baker C."/>
            <person name="Armstrong J."/>
            <person name="Shendure J."/>
            <person name="Paten B."/>
            <person name="Wilson R."/>
            <person name="Chao H."/>
            <person name="Schneider V."/>
            <person name="Ventura M."/>
            <person name="Kronenberg Z."/>
            <person name="Murali S."/>
            <person name="Gordon D."/>
            <person name="Cantsilieris S."/>
            <person name="Munson K."/>
            <person name="Nelson B."/>
            <person name="Raja A."/>
            <person name="Underwood J."/>
            <person name="Diekhans M."/>
            <person name="Fiddes I."/>
            <person name="Haussler D."/>
            <person name="Eichler E."/>
        </authorList>
    </citation>
    <scope>NUCLEOTIDE SEQUENCE [LARGE SCALE GENOMIC DNA]</scope>
    <source>
        <strain evidence="3">Susie</strain>
    </source>
</reference>
<proteinExistence type="predicted"/>
<protein>
    <submittedName>
        <fullName evidence="3">ADCY2 isoform 7</fullName>
    </submittedName>
</protein>
<name>A0A2J8TM19_PONAB</name>
<comment type="caution">
    <text evidence="3">The sequence shown here is derived from an EMBL/GenBank/DDBJ whole genome shotgun (WGS) entry which is preliminary data.</text>
</comment>
<dbReference type="AlphaFoldDB" id="A0A2J8TM19"/>
<dbReference type="EMBL" id="NDHI03003490">
    <property type="protein sequence ID" value="PNJ34087.1"/>
    <property type="molecule type" value="Genomic_DNA"/>
</dbReference>
<keyword evidence="2" id="KW-0472">Membrane</keyword>
<keyword evidence="2" id="KW-0812">Transmembrane</keyword>
<sequence length="75" mass="8427">LGDYSQVLFERPGIWKDLKTMGSVSLSIFFITLLVLGRQVRLLMEEQVQKRAGGDRNHGEPEPRAAGERASRTRG</sequence>
<feature type="transmembrane region" description="Helical" evidence="2">
    <location>
        <begin position="20"/>
        <end position="37"/>
    </location>
</feature>
<accession>A0A2J8TM19</accession>
<evidence type="ECO:0000313" key="3">
    <source>
        <dbReference type="EMBL" id="PNJ34087.1"/>
    </source>
</evidence>
<keyword evidence="2" id="KW-1133">Transmembrane helix</keyword>
<evidence type="ECO:0000256" key="1">
    <source>
        <dbReference type="SAM" id="MobiDB-lite"/>
    </source>
</evidence>